<dbReference type="PANTHER" id="PTHR44472:SF1">
    <property type="entry name" value="DDB1 AND CUL4 ASSOCIATED FACTOR 4"/>
    <property type="match status" value="1"/>
</dbReference>
<evidence type="ECO:0000256" key="1">
    <source>
        <dbReference type="ARBA" id="ARBA00022574"/>
    </source>
</evidence>
<dbReference type="GeneID" id="27321940"/>
<dbReference type="EMBL" id="KN847522">
    <property type="protein sequence ID" value="KIV92830.1"/>
    <property type="molecule type" value="Genomic_DNA"/>
</dbReference>
<organism evidence="3 4">
    <name type="scientific">Exophiala mesophila</name>
    <name type="common">Black yeast-like fungus</name>
    <dbReference type="NCBI Taxonomy" id="212818"/>
    <lineage>
        <taxon>Eukaryota</taxon>
        <taxon>Fungi</taxon>
        <taxon>Dikarya</taxon>
        <taxon>Ascomycota</taxon>
        <taxon>Pezizomycotina</taxon>
        <taxon>Eurotiomycetes</taxon>
        <taxon>Chaetothyriomycetidae</taxon>
        <taxon>Chaetothyriales</taxon>
        <taxon>Herpotrichiellaceae</taxon>
        <taxon>Exophiala</taxon>
    </lineage>
</organism>
<evidence type="ECO:0000256" key="2">
    <source>
        <dbReference type="ARBA" id="ARBA00022737"/>
    </source>
</evidence>
<reference evidence="3 4" key="1">
    <citation type="submission" date="2015-01" db="EMBL/GenBank/DDBJ databases">
        <title>The Genome Sequence of Exophiala mesophila CBS40295.</title>
        <authorList>
            <consortium name="The Broad Institute Genomics Platform"/>
            <person name="Cuomo C."/>
            <person name="de Hoog S."/>
            <person name="Gorbushina A."/>
            <person name="Stielow B."/>
            <person name="Teixiera M."/>
            <person name="Abouelleil A."/>
            <person name="Chapman S.B."/>
            <person name="Priest M."/>
            <person name="Young S.K."/>
            <person name="Wortman J."/>
            <person name="Nusbaum C."/>
            <person name="Birren B."/>
        </authorList>
    </citation>
    <scope>NUCLEOTIDE SEQUENCE [LARGE SCALE GENOMIC DNA]</scope>
    <source>
        <strain evidence="3 4">CBS 40295</strain>
    </source>
</reference>
<sequence length="499" mass="55454">MPTEIPGYYFDSSKNRYFKIQANHVASGSSSSAATKYSRQAVNAEKLIKKTNKREKRHKASKVAQTVKRSVLSKQSLLEFGWRLGDKRKTSAEIVKTFYATSISGHNIYTGPRSPCGQFAFEHATGNLLTATSSDERQVDPTPTILISKPKRPRQVITQAPESAWSDVQIDLWRQLRHNITHILSLRYGRSVWVSQTHLPDEYSAVILATHDEPDPHAHALADIQLVFQGIITGLTKSPSGERLATSGDRANSYVAEIDHFRPAIENYQKLKDQTCVKFQDENVIVFGGRNGQATLCDVRDQSATVMRLQHSSGVAHIQPLANSGQPRLLIQGTQDMKVYDLRYCPIPTRQPGRSSSTTAARNWHKMPRRYLNSPPVTTFSMSATRQPNNFNLGFAYDPELNLVASASTDHHSNHRIGLWDVANGHMVESPLNAVRFGSQVTCAEFVDWNCGTTVDGSQELPRLQTSRRSGAKSLLLATAAGVKSSQANPTGMWEWSVN</sequence>
<dbReference type="HOGENOM" id="CLU_029545_0_0_1"/>
<dbReference type="RefSeq" id="XP_016224404.1">
    <property type="nucleotide sequence ID" value="XM_016368616.1"/>
</dbReference>
<protein>
    <submittedName>
        <fullName evidence="3">Uncharacterized protein</fullName>
    </submittedName>
</protein>
<dbReference type="STRING" id="212818.A0A0D1WUA7"/>
<dbReference type="OrthoDB" id="128867at2759"/>
<dbReference type="InterPro" id="IPR036322">
    <property type="entry name" value="WD40_repeat_dom_sf"/>
</dbReference>
<evidence type="ECO:0000313" key="3">
    <source>
        <dbReference type="EMBL" id="KIV92830.1"/>
    </source>
</evidence>
<dbReference type="InterPro" id="IPR015943">
    <property type="entry name" value="WD40/YVTN_repeat-like_dom_sf"/>
</dbReference>
<keyword evidence="2" id="KW-0677">Repeat</keyword>
<dbReference type="InterPro" id="IPR052254">
    <property type="entry name" value="CUL4-DDB1_E3_ligase_receptor"/>
</dbReference>
<accession>A0A0D1WUA7</accession>
<dbReference type="Proteomes" id="UP000054302">
    <property type="component" value="Unassembled WGS sequence"/>
</dbReference>
<dbReference type="GO" id="GO:0080008">
    <property type="term" value="C:Cul4-RING E3 ubiquitin ligase complex"/>
    <property type="evidence" value="ECO:0007669"/>
    <property type="project" value="TreeGrafter"/>
</dbReference>
<dbReference type="OMA" id="CWTHETP"/>
<dbReference type="PANTHER" id="PTHR44472">
    <property type="entry name" value="DDB1- AND CUL4-ASSOCIATED FACTOR 4-RELATED"/>
    <property type="match status" value="1"/>
</dbReference>
<dbReference type="VEuPathDB" id="FungiDB:PV10_04095"/>
<keyword evidence="1" id="KW-0853">WD repeat</keyword>
<dbReference type="SUPFAM" id="SSF50978">
    <property type="entry name" value="WD40 repeat-like"/>
    <property type="match status" value="1"/>
</dbReference>
<dbReference type="AlphaFoldDB" id="A0A0D1WUA7"/>
<proteinExistence type="predicted"/>
<name>A0A0D1WUA7_EXOME</name>
<evidence type="ECO:0000313" key="4">
    <source>
        <dbReference type="Proteomes" id="UP000054302"/>
    </source>
</evidence>
<keyword evidence="4" id="KW-1185">Reference proteome</keyword>
<dbReference type="Gene3D" id="2.130.10.10">
    <property type="entry name" value="YVTN repeat-like/Quinoprotein amine dehydrogenase"/>
    <property type="match status" value="1"/>
</dbReference>
<gene>
    <name evidence="3" type="ORF">PV10_04095</name>
</gene>